<accession>A0ABU0CU09</accession>
<dbReference type="EMBL" id="JAUSUQ010000005">
    <property type="protein sequence ID" value="MDQ0339000.1"/>
    <property type="molecule type" value="Genomic_DNA"/>
</dbReference>
<dbReference type="InterPro" id="IPR026838">
    <property type="entry name" value="YheC/D"/>
</dbReference>
<reference evidence="3 4" key="1">
    <citation type="submission" date="2023-07" db="EMBL/GenBank/DDBJ databases">
        <title>Genomic Encyclopedia of Type Strains, Phase IV (KMG-IV): sequencing the most valuable type-strain genomes for metagenomic binning, comparative biology and taxonomic classification.</title>
        <authorList>
            <person name="Goeker M."/>
        </authorList>
    </citation>
    <scope>NUCLEOTIDE SEQUENCE [LARGE SCALE GENOMIC DNA]</scope>
    <source>
        <strain evidence="3 4">DSM 17740</strain>
    </source>
</reference>
<dbReference type="SUPFAM" id="SSF56059">
    <property type="entry name" value="Glutathione synthetase ATP-binding domain-like"/>
    <property type="match status" value="1"/>
</dbReference>
<protein>
    <submittedName>
        <fullName evidence="3">Glutathione synthase/RimK-type ligase-like ATP-grasp enzyme</fullName>
    </submittedName>
</protein>
<dbReference type="RefSeq" id="WP_307338266.1">
    <property type="nucleotide sequence ID" value="NZ_JAUSUQ010000005.1"/>
</dbReference>
<keyword evidence="1" id="KW-0547">Nucleotide-binding</keyword>
<keyword evidence="1" id="KW-0067">ATP-binding</keyword>
<keyword evidence="4" id="KW-1185">Reference proteome</keyword>
<evidence type="ECO:0000256" key="1">
    <source>
        <dbReference type="PROSITE-ProRule" id="PRU00409"/>
    </source>
</evidence>
<feature type="domain" description="ATP-grasp" evidence="2">
    <location>
        <begin position="318"/>
        <end position="364"/>
    </location>
</feature>
<evidence type="ECO:0000259" key="2">
    <source>
        <dbReference type="PROSITE" id="PS50975"/>
    </source>
</evidence>
<gene>
    <name evidence="3" type="ORF">J2S00_001786</name>
</gene>
<proteinExistence type="predicted"/>
<name>A0ABU0CU09_9BACI</name>
<dbReference type="Proteomes" id="UP001232445">
    <property type="component" value="Unassembled WGS sequence"/>
</dbReference>
<comment type="caution">
    <text evidence="3">The sequence shown here is derived from an EMBL/GenBank/DDBJ whole genome shotgun (WGS) entry which is preliminary data.</text>
</comment>
<sequence length="378" mass="44303">MFHSFPYHPPNQTTVAVFVKSSVIKALNDQRVKERIDFLRQANQQVRTNLYFFAMPDVDLLNKQIKGTYYDDQCKMWKQKVFPFPVVLYQRRSNGKKQVQAFFRRLRENGVIFLNAQGDFNKWDVYQKLSKNEDMKEYLPTTVSFTGINDLMYMFEHFDRVYVKPHVGRYSRKVILVENNTGEGFKYSYYGNSLKGGSAKTLEELDQKLHQICGNKKLLIQQAIESQWRHDDRIVDFRSEVQRNGNGEVEVVATSVREADKCVPITSTRANTSVYSLQTFLTECLQYSKQDRFFLEKKIDDFLINVFYHIERLYGKFGELGIDFVIDPNGKMFLIEVNARSAKQSLIQSYDNPTIKKAFINPLEYAKFLHLTSFNTEV</sequence>
<evidence type="ECO:0000313" key="3">
    <source>
        <dbReference type="EMBL" id="MDQ0339000.1"/>
    </source>
</evidence>
<dbReference type="Pfam" id="PF14398">
    <property type="entry name" value="ATPgrasp_YheCD"/>
    <property type="match status" value="1"/>
</dbReference>
<dbReference type="InterPro" id="IPR011761">
    <property type="entry name" value="ATP-grasp"/>
</dbReference>
<evidence type="ECO:0000313" key="4">
    <source>
        <dbReference type="Proteomes" id="UP001232445"/>
    </source>
</evidence>
<dbReference type="Gene3D" id="3.30.470.20">
    <property type="entry name" value="ATP-grasp fold, B domain"/>
    <property type="match status" value="1"/>
</dbReference>
<dbReference type="PROSITE" id="PS50975">
    <property type="entry name" value="ATP_GRASP"/>
    <property type="match status" value="1"/>
</dbReference>
<organism evidence="3 4">
    <name type="scientific">Caldalkalibacillus uzonensis</name>
    <dbReference type="NCBI Taxonomy" id="353224"/>
    <lineage>
        <taxon>Bacteria</taxon>
        <taxon>Bacillati</taxon>
        <taxon>Bacillota</taxon>
        <taxon>Bacilli</taxon>
        <taxon>Bacillales</taxon>
        <taxon>Bacillaceae</taxon>
        <taxon>Caldalkalibacillus</taxon>
    </lineage>
</organism>